<protein>
    <recommendedName>
        <fullName evidence="6">Geranylgeranyl transferase type-2 subunit alpha</fullName>
        <ecNumber evidence="6">2.5.1.60</ecNumber>
    </recommendedName>
    <alternativeName>
        <fullName evidence="6">Geranylgeranyl transferase type II subunit alpha</fullName>
    </alternativeName>
</protein>
<dbReference type="Pfam" id="PF01239">
    <property type="entry name" value="PPTA"/>
    <property type="match status" value="2"/>
</dbReference>
<dbReference type="AlphaFoldDB" id="A0AA36H1H5"/>
<keyword evidence="8" id="KW-1185">Reference proteome</keyword>
<keyword evidence="4" id="KW-0677">Repeat</keyword>
<evidence type="ECO:0000256" key="6">
    <source>
        <dbReference type="RuleBase" id="RU367120"/>
    </source>
</evidence>
<evidence type="ECO:0000313" key="8">
    <source>
        <dbReference type="Proteomes" id="UP001176961"/>
    </source>
</evidence>
<dbReference type="SUPFAM" id="SSF48439">
    <property type="entry name" value="Protein prenylyltransferase"/>
    <property type="match status" value="1"/>
</dbReference>
<comment type="similarity">
    <text evidence="1 6">Belongs to the protein prenyltransferase subunit alpha family.</text>
</comment>
<evidence type="ECO:0000256" key="5">
    <source>
        <dbReference type="ARBA" id="ARBA00047658"/>
    </source>
</evidence>
<evidence type="ECO:0000256" key="1">
    <source>
        <dbReference type="ARBA" id="ARBA00006734"/>
    </source>
</evidence>
<dbReference type="EC" id="2.5.1.60" evidence="6"/>
<sequence>MGSQAVVAKLAKLGQDEELEFSNKLIGENFSNYSAWHYIVVLLQKMQNSKAGEYKLDEDTVAAELKKVTLAFFTDPEDQSAWVYSRWLLEMGSEKDKARFVVTGCTSHSVFPWE</sequence>
<comment type="function">
    <text evidence="6">Catalyzes the transfer of a geranyl-geranyl moiety from geranyl-geranyl pyrophosphate to cysteines occuring in specific C-terminal amino acid sequences.</text>
</comment>
<keyword evidence="3 6" id="KW-0808">Transferase</keyword>
<evidence type="ECO:0000256" key="4">
    <source>
        <dbReference type="ARBA" id="ARBA00022737"/>
    </source>
</evidence>
<reference evidence="7" key="1">
    <citation type="submission" date="2023-07" db="EMBL/GenBank/DDBJ databases">
        <authorList>
            <consortium name="CYATHOMIX"/>
        </authorList>
    </citation>
    <scope>NUCLEOTIDE SEQUENCE</scope>
    <source>
        <strain evidence="7">N/A</strain>
    </source>
</reference>
<dbReference type="GO" id="GO:0005968">
    <property type="term" value="C:Rab-protein geranylgeranyltransferase complex"/>
    <property type="evidence" value="ECO:0007669"/>
    <property type="project" value="TreeGrafter"/>
</dbReference>
<comment type="catalytic activity">
    <reaction evidence="5 6">
        <text>geranylgeranyl diphosphate + L-cysteinyl-[protein] = S-geranylgeranyl-L-cysteinyl-[protein] + diphosphate</text>
        <dbReference type="Rhea" id="RHEA:21240"/>
        <dbReference type="Rhea" id="RHEA-COMP:10131"/>
        <dbReference type="Rhea" id="RHEA-COMP:11537"/>
        <dbReference type="ChEBI" id="CHEBI:29950"/>
        <dbReference type="ChEBI" id="CHEBI:33019"/>
        <dbReference type="ChEBI" id="CHEBI:57533"/>
        <dbReference type="ChEBI" id="CHEBI:86021"/>
        <dbReference type="EC" id="2.5.1.60"/>
    </reaction>
</comment>
<gene>
    <name evidence="7" type="ORF">CYNAS_LOCUS14175</name>
</gene>
<dbReference type="GO" id="GO:0004663">
    <property type="term" value="F:Rab geranylgeranyltransferase activity"/>
    <property type="evidence" value="ECO:0007669"/>
    <property type="project" value="UniProtKB-UniRule"/>
</dbReference>
<evidence type="ECO:0000256" key="3">
    <source>
        <dbReference type="ARBA" id="ARBA00022679"/>
    </source>
</evidence>
<dbReference type="PANTHER" id="PTHR11129">
    <property type="entry name" value="PROTEIN FARNESYLTRANSFERASE ALPHA SUBUNIT/RAB GERANYLGERANYL TRANSFERASE ALPHA SUBUNIT"/>
    <property type="match status" value="1"/>
</dbReference>
<dbReference type="PANTHER" id="PTHR11129:SF2">
    <property type="entry name" value="GERANYLGERANYL TRANSFERASE TYPE-2 SUBUNIT ALPHA"/>
    <property type="match status" value="1"/>
</dbReference>
<accession>A0AA36H1H5</accession>
<dbReference type="Proteomes" id="UP001176961">
    <property type="component" value="Unassembled WGS sequence"/>
</dbReference>
<name>A0AA36H1H5_CYLNA</name>
<dbReference type="Gene3D" id="1.25.40.120">
    <property type="entry name" value="Protein prenylyltransferase"/>
    <property type="match status" value="1"/>
</dbReference>
<proteinExistence type="inferred from homology"/>
<evidence type="ECO:0000256" key="2">
    <source>
        <dbReference type="ARBA" id="ARBA00022602"/>
    </source>
</evidence>
<evidence type="ECO:0000313" key="7">
    <source>
        <dbReference type="EMBL" id="CAJ0602192.1"/>
    </source>
</evidence>
<dbReference type="EMBL" id="CATQJL010000305">
    <property type="protein sequence ID" value="CAJ0602192.1"/>
    <property type="molecule type" value="Genomic_DNA"/>
</dbReference>
<keyword evidence="2 6" id="KW-0637">Prenyltransferase</keyword>
<dbReference type="InterPro" id="IPR002088">
    <property type="entry name" value="Prenyl_trans_a"/>
</dbReference>
<dbReference type="PROSITE" id="PS51147">
    <property type="entry name" value="PFTA"/>
    <property type="match status" value="2"/>
</dbReference>
<dbReference type="GO" id="GO:0097354">
    <property type="term" value="P:prenylation"/>
    <property type="evidence" value="ECO:0007669"/>
    <property type="project" value="UniProtKB-UniRule"/>
</dbReference>
<comment type="caution">
    <text evidence="7">The sequence shown here is derived from an EMBL/GenBank/DDBJ whole genome shotgun (WGS) entry which is preliminary data.</text>
</comment>
<organism evidence="7 8">
    <name type="scientific">Cylicocyclus nassatus</name>
    <name type="common">Nematode worm</name>
    <dbReference type="NCBI Taxonomy" id="53992"/>
    <lineage>
        <taxon>Eukaryota</taxon>
        <taxon>Metazoa</taxon>
        <taxon>Ecdysozoa</taxon>
        <taxon>Nematoda</taxon>
        <taxon>Chromadorea</taxon>
        <taxon>Rhabditida</taxon>
        <taxon>Rhabditina</taxon>
        <taxon>Rhabditomorpha</taxon>
        <taxon>Strongyloidea</taxon>
        <taxon>Strongylidae</taxon>
        <taxon>Cylicocyclus</taxon>
    </lineage>
</organism>